<dbReference type="OrthoDB" id="9805924at2"/>
<evidence type="ECO:0000313" key="5">
    <source>
        <dbReference type="Proteomes" id="UP000002586"/>
    </source>
</evidence>
<dbReference type="EMBL" id="CP000471">
    <property type="protein sequence ID" value="ABK43729.1"/>
    <property type="molecule type" value="Genomic_DNA"/>
</dbReference>
<dbReference type="GO" id="GO:0016747">
    <property type="term" value="F:acyltransferase activity, transferring groups other than amino-acyl groups"/>
    <property type="evidence" value="ECO:0007669"/>
    <property type="project" value="InterPro"/>
</dbReference>
<dbReference type="Gene3D" id="3.40.630.30">
    <property type="match status" value="1"/>
</dbReference>
<dbReference type="InterPro" id="IPR000182">
    <property type="entry name" value="GNAT_dom"/>
</dbReference>
<dbReference type="eggNOG" id="COG1247">
    <property type="taxonomic scope" value="Bacteria"/>
</dbReference>
<feature type="domain" description="N-acetyltransferase" evidence="3">
    <location>
        <begin position="3"/>
        <end position="155"/>
    </location>
</feature>
<dbReference type="InterPro" id="IPR016181">
    <property type="entry name" value="Acyl_CoA_acyltransferase"/>
</dbReference>
<dbReference type="PANTHER" id="PTHR43877">
    <property type="entry name" value="AMINOALKYLPHOSPHONATE N-ACETYLTRANSFERASE-RELATED-RELATED"/>
    <property type="match status" value="1"/>
</dbReference>
<dbReference type="Pfam" id="PF00583">
    <property type="entry name" value="Acetyltransf_1"/>
    <property type="match status" value="1"/>
</dbReference>
<dbReference type="CDD" id="cd04301">
    <property type="entry name" value="NAT_SF"/>
    <property type="match status" value="1"/>
</dbReference>
<name>A0L6Y6_MAGMM</name>
<keyword evidence="1 4" id="KW-0808">Transferase</keyword>
<dbReference type="InterPro" id="IPR050832">
    <property type="entry name" value="Bact_Acetyltransf"/>
</dbReference>
<dbReference type="PROSITE" id="PS51186">
    <property type="entry name" value="GNAT"/>
    <property type="match status" value="1"/>
</dbReference>
<accession>A0L6Y6</accession>
<evidence type="ECO:0000259" key="3">
    <source>
        <dbReference type="PROSITE" id="PS51186"/>
    </source>
</evidence>
<evidence type="ECO:0000313" key="4">
    <source>
        <dbReference type="EMBL" id="ABK43729.1"/>
    </source>
</evidence>
<gene>
    <name evidence="4" type="ordered locus">Mmc1_1218</name>
</gene>
<dbReference type="PANTHER" id="PTHR43877:SF2">
    <property type="entry name" value="AMINOALKYLPHOSPHONATE N-ACETYLTRANSFERASE-RELATED"/>
    <property type="match status" value="1"/>
</dbReference>
<dbReference type="RefSeq" id="WP_011712884.1">
    <property type="nucleotide sequence ID" value="NC_008576.1"/>
</dbReference>
<protein>
    <submittedName>
        <fullName evidence="4">Acetyltransferase, GNAT family</fullName>
    </submittedName>
</protein>
<dbReference type="KEGG" id="mgm:Mmc1_1218"/>
<reference evidence="5" key="1">
    <citation type="journal article" date="2009" name="Appl. Environ. Microbiol.">
        <title>Complete genome sequence of the chemolithoautotrophic marine magnetotactic coccus strain MC-1.</title>
        <authorList>
            <person name="Schubbe S."/>
            <person name="Williams T.J."/>
            <person name="Xie G."/>
            <person name="Kiss H.E."/>
            <person name="Brettin T.S."/>
            <person name="Martinez D."/>
            <person name="Ross C.A."/>
            <person name="Schuler D."/>
            <person name="Cox B.L."/>
            <person name="Nealson K.H."/>
            <person name="Bazylinski D.A."/>
        </authorList>
    </citation>
    <scope>NUCLEOTIDE SEQUENCE [LARGE SCALE GENOMIC DNA]</scope>
    <source>
        <strain evidence="5">ATCC BAA-1437 / JCM 17883 / MC-1</strain>
    </source>
</reference>
<evidence type="ECO:0000256" key="1">
    <source>
        <dbReference type="ARBA" id="ARBA00022679"/>
    </source>
</evidence>
<reference evidence="4 5" key="2">
    <citation type="journal article" date="2012" name="Int. J. Syst. Evol. Microbiol.">
        <title>Magnetococcus marinus gen. nov., sp. nov., a marine, magnetotactic bacterium that represents a novel lineage (Magnetococcaceae fam. nov.; Magnetococcales ord. nov.) at the base of the Alphaproteobacteria.</title>
        <authorList>
            <person name="Bazylinski D.A."/>
            <person name="Williams T.J."/>
            <person name="Lefevre C.T."/>
            <person name="Berg R.J."/>
            <person name="Zhang C.L."/>
            <person name="Bowser S.S."/>
            <person name="Dean A.J."/>
            <person name="Beveridge T.J."/>
        </authorList>
    </citation>
    <scope>NUCLEOTIDE SEQUENCE [LARGE SCALE GENOMIC DNA]</scope>
    <source>
        <strain evidence="5">ATCC BAA-1437 / JCM 17883 / MC-1</strain>
    </source>
</reference>
<organism evidence="4 5">
    <name type="scientific">Magnetococcus marinus (strain ATCC BAA-1437 / JCM 17883 / MC-1)</name>
    <dbReference type="NCBI Taxonomy" id="156889"/>
    <lineage>
        <taxon>Bacteria</taxon>
        <taxon>Pseudomonadati</taxon>
        <taxon>Pseudomonadota</taxon>
        <taxon>Magnetococcia</taxon>
        <taxon>Magnetococcales</taxon>
        <taxon>Magnetococcaceae</taxon>
        <taxon>Magnetococcus</taxon>
    </lineage>
</organism>
<keyword evidence="2" id="KW-0012">Acyltransferase</keyword>
<keyword evidence="5" id="KW-1185">Reference proteome</keyword>
<sequence length="155" mass="16525">MSLVIRLATPEDLPAMVALLQVLFAIEADFQAEPARQRQGLALLLESPGASLWVAEQQGQVVGMCSLQSLYSTAEGGLVGLVEDVVVASGHQGKGIGARLLMALEQEAQARAMVRLQLLADRNNVAALGFYQRMGWQGTQLLALRKGLPSGQIDS</sequence>
<dbReference type="Proteomes" id="UP000002586">
    <property type="component" value="Chromosome"/>
</dbReference>
<dbReference type="STRING" id="156889.Mmc1_1218"/>
<evidence type="ECO:0000256" key="2">
    <source>
        <dbReference type="ARBA" id="ARBA00023315"/>
    </source>
</evidence>
<dbReference type="HOGENOM" id="CLU_013985_34_9_5"/>
<dbReference type="AlphaFoldDB" id="A0L6Y6"/>
<proteinExistence type="predicted"/>
<dbReference type="SUPFAM" id="SSF55729">
    <property type="entry name" value="Acyl-CoA N-acyltransferases (Nat)"/>
    <property type="match status" value="1"/>
</dbReference>